<dbReference type="AlphaFoldDB" id="A0A8K0X9N5"/>
<dbReference type="GO" id="GO:0000166">
    <property type="term" value="F:nucleotide binding"/>
    <property type="evidence" value="ECO:0007669"/>
    <property type="project" value="InterPro"/>
</dbReference>
<evidence type="ECO:0000313" key="3">
    <source>
        <dbReference type="EMBL" id="KAH7375813.1"/>
    </source>
</evidence>
<dbReference type="OrthoDB" id="446809at2759"/>
<organism evidence="3 4">
    <name type="scientific">Plectosphaerella cucumerina</name>
    <dbReference type="NCBI Taxonomy" id="40658"/>
    <lineage>
        <taxon>Eukaryota</taxon>
        <taxon>Fungi</taxon>
        <taxon>Dikarya</taxon>
        <taxon>Ascomycota</taxon>
        <taxon>Pezizomycotina</taxon>
        <taxon>Sordariomycetes</taxon>
        <taxon>Hypocreomycetidae</taxon>
        <taxon>Glomerellales</taxon>
        <taxon>Plectosphaerellaceae</taxon>
        <taxon>Plectosphaerella</taxon>
    </lineage>
</organism>
<dbReference type="PANTHER" id="PTHR43708">
    <property type="entry name" value="CONSERVED EXPRESSED OXIDOREDUCTASE (EUROFUNG)"/>
    <property type="match status" value="1"/>
</dbReference>
<dbReference type="InterPro" id="IPR055080">
    <property type="entry name" value="Gal80p-like_C"/>
</dbReference>
<dbReference type="SUPFAM" id="SSF51735">
    <property type="entry name" value="NAD(P)-binding Rossmann-fold domains"/>
    <property type="match status" value="1"/>
</dbReference>
<feature type="domain" description="Gal80p-like C-terminal" evidence="2">
    <location>
        <begin position="148"/>
        <end position="298"/>
    </location>
</feature>
<gene>
    <name evidence="3" type="ORF">B0T11DRAFT_13615</name>
</gene>
<dbReference type="Proteomes" id="UP000813385">
    <property type="component" value="Unassembled WGS sequence"/>
</dbReference>
<dbReference type="InterPro" id="IPR036291">
    <property type="entry name" value="NAD(P)-bd_dom_sf"/>
</dbReference>
<evidence type="ECO:0000313" key="4">
    <source>
        <dbReference type="Proteomes" id="UP000813385"/>
    </source>
</evidence>
<keyword evidence="4" id="KW-1185">Reference proteome</keyword>
<dbReference type="Pfam" id="PF22685">
    <property type="entry name" value="Gal80p_C-like"/>
    <property type="match status" value="1"/>
</dbReference>
<accession>A0A8K0X9N5</accession>
<dbReference type="Gene3D" id="3.40.50.720">
    <property type="entry name" value="NAD(P)-binding Rossmann-like Domain"/>
    <property type="match status" value="1"/>
</dbReference>
<dbReference type="PANTHER" id="PTHR43708:SF1">
    <property type="entry name" value="GALACTOSE_LACTOSE METABOLISM REGULATORY PROTEIN GAL80"/>
    <property type="match status" value="1"/>
</dbReference>
<dbReference type="EMBL" id="JAGPXD010000001">
    <property type="protein sequence ID" value="KAH7375813.1"/>
    <property type="molecule type" value="Genomic_DNA"/>
</dbReference>
<comment type="caution">
    <text evidence="3">The sequence shown here is derived from an EMBL/GenBank/DDBJ whole genome shotgun (WGS) entry which is preliminary data.</text>
</comment>
<dbReference type="SUPFAM" id="SSF55347">
    <property type="entry name" value="Glyceraldehyde-3-phosphate dehydrogenase-like, C-terminal domain"/>
    <property type="match status" value="1"/>
</dbReference>
<name>A0A8K0X9N5_9PEZI</name>
<evidence type="ECO:0000259" key="2">
    <source>
        <dbReference type="Pfam" id="PF22685"/>
    </source>
</evidence>
<dbReference type="Gene3D" id="3.30.360.10">
    <property type="entry name" value="Dihydrodipicolinate Reductase, domain 2"/>
    <property type="match status" value="1"/>
</dbReference>
<feature type="domain" description="Gfo/Idh/MocA-like oxidoreductase N-terminal" evidence="1">
    <location>
        <begin position="10"/>
        <end position="132"/>
    </location>
</feature>
<dbReference type="Pfam" id="PF01408">
    <property type="entry name" value="GFO_IDH_MocA"/>
    <property type="match status" value="1"/>
</dbReference>
<sequence>MSQDGAAKRIRVAIIGLSATAKTSWAEQGHLAYLQSPRGRAKYDIVALLNSSAQAAEASREHFGLPSSVKVYGDPADLASDPNVDLVVCNTRVDVHFGTVAPSLQQGKAVYVEWPLTESLARSLELTALAGEAVTAKSIIGLQGQVSPVIEKLRDVLSSGRLGKVLSSNAQAFGNLLTRDNLPESLAYFADRKVGGNPANIAYGHMIDYLHSLLGEFGEWHARAQIQRPGISITSDHGPSSKVISDVPDLIAVHGSLQGKPYVAEGATLSVDFRNGTPFKGSPSFVWTINGEKGEIEVVSPSGPYLMSDSYSAPIVVRLHDFESDTVSDVAWDWKEWQHKLPIRARNVGEVYERYAETITGKGAPAWPNLEDGVKRMREIDELLQQFDRQKH</sequence>
<dbReference type="InterPro" id="IPR000683">
    <property type="entry name" value="Gfo/Idh/MocA-like_OxRdtase_N"/>
</dbReference>
<evidence type="ECO:0000259" key="1">
    <source>
        <dbReference type="Pfam" id="PF01408"/>
    </source>
</evidence>
<dbReference type="InterPro" id="IPR051317">
    <property type="entry name" value="Gfo/Idh/MocA_oxidoreduct"/>
</dbReference>
<proteinExistence type="predicted"/>
<reference evidence="3" key="1">
    <citation type="journal article" date="2021" name="Nat. Commun.">
        <title>Genetic determinants of endophytism in the Arabidopsis root mycobiome.</title>
        <authorList>
            <person name="Mesny F."/>
            <person name="Miyauchi S."/>
            <person name="Thiergart T."/>
            <person name="Pickel B."/>
            <person name="Atanasova L."/>
            <person name="Karlsson M."/>
            <person name="Huettel B."/>
            <person name="Barry K.W."/>
            <person name="Haridas S."/>
            <person name="Chen C."/>
            <person name="Bauer D."/>
            <person name="Andreopoulos W."/>
            <person name="Pangilinan J."/>
            <person name="LaButti K."/>
            <person name="Riley R."/>
            <person name="Lipzen A."/>
            <person name="Clum A."/>
            <person name="Drula E."/>
            <person name="Henrissat B."/>
            <person name="Kohler A."/>
            <person name="Grigoriev I.V."/>
            <person name="Martin F.M."/>
            <person name="Hacquard S."/>
        </authorList>
    </citation>
    <scope>NUCLEOTIDE SEQUENCE</scope>
    <source>
        <strain evidence="3">MPI-CAGE-AT-0016</strain>
    </source>
</reference>
<protein>
    <submittedName>
        <fullName evidence="3">Oxidoreductase family protein</fullName>
    </submittedName>
</protein>